<keyword evidence="3" id="KW-1185">Reference proteome</keyword>
<protein>
    <recommendedName>
        <fullName evidence="4">DUF2975 domain-containing protein</fullName>
    </recommendedName>
</protein>
<evidence type="ECO:0000313" key="2">
    <source>
        <dbReference type="EMBL" id="CCG53846.1"/>
    </source>
</evidence>
<feature type="transmembrane region" description="Helical" evidence="1">
    <location>
        <begin position="152"/>
        <end position="169"/>
    </location>
</feature>
<keyword evidence="1" id="KW-0472">Membrane</keyword>
<feature type="transmembrane region" description="Helical" evidence="1">
    <location>
        <begin position="64"/>
        <end position="88"/>
    </location>
</feature>
<reference evidence="3" key="2">
    <citation type="submission" date="2012-03" db="EMBL/GenBank/DDBJ databases">
        <title>Complete genome sequence of Flavobacterium indicum GPTSA100-9T, isolated from warm spring water.</title>
        <authorList>
            <person name="Barbier P."/>
            <person name="Houel A."/>
            <person name="Loux V."/>
            <person name="Poulain J."/>
            <person name="Bernardet J.-F."/>
            <person name="Touchon M."/>
            <person name="Duchaud E."/>
        </authorList>
    </citation>
    <scope>NUCLEOTIDE SEQUENCE [LARGE SCALE GENOMIC DNA]</scope>
    <source>
        <strain evidence="3">DSM 17447 / CIP 109464 / GPTSA100-9</strain>
    </source>
</reference>
<sequence>MEIKIGTQQILNGLFILSCLLFVGLCIDACGFIFNTIYSYFRPIGAQYYWNHLDFSDLYAFDKIRFVTTTSLTAIVLVLKAILFYLIVKLFYDKKVDLKYPFQLPMQRFIVLSSYLAFGIGIFSSWATDNYYWLASQQINLPSINELKIEGSGIWFFMSIFLFVIAQIFKRGIEIQNENDLTI</sequence>
<reference evidence="2 3" key="1">
    <citation type="journal article" date="2012" name="J. Bacteriol.">
        <title>Complete Genome Sequence of Flavobacterium indicum GPSTA100-9T, Isolated from Warm Spring Water.</title>
        <authorList>
            <person name="Barbier P."/>
            <person name="Houel A."/>
            <person name="Loux V."/>
            <person name="Poulain J."/>
            <person name="Bernardet J.F."/>
            <person name="Touchon M."/>
            <person name="Duchaud E."/>
        </authorList>
    </citation>
    <scope>NUCLEOTIDE SEQUENCE [LARGE SCALE GENOMIC DNA]</scope>
    <source>
        <strain evidence="3">DSM 17447 / CIP 109464 / GPTSA100-9</strain>
    </source>
</reference>
<dbReference type="Proteomes" id="UP000007599">
    <property type="component" value="Chromosome I"/>
</dbReference>
<dbReference type="EMBL" id="HE774682">
    <property type="protein sequence ID" value="CCG53846.1"/>
    <property type="molecule type" value="Genomic_DNA"/>
</dbReference>
<organism evidence="2 3">
    <name type="scientific">Flavobacterium indicum (strain DSM 17447 / CIP 109464 / GPTSA100-9)</name>
    <dbReference type="NCBI Taxonomy" id="1094466"/>
    <lineage>
        <taxon>Bacteria</taxon>
        <taxon>Pseudomonadati</taxon>
        <taxon>Bacteroidota</taxon>
        <taxon>Flavobacteriia</taxon>
        <taxon>Flavobacteriales</taxon>
        <taxon>Flavobacteriaceae</taxon>
        <taxon>Flavobacterium</taxon>
    </lineage>
</organism>
<keyword evidence="1" id="KW-0812">Transmembrane</keyword>
<dbReference type="RefSeq" id="WP_014388965.1">
    <property type="nucleotide sequence ID" value="NC_017025.1"/>
</dbReference>
<feature type="transmembrane region" description="Helical" evidence="1">
    <location>
        <begin position="109"/>
        <end position="127"/>
    </location>
</feature>
<keyword evidence="1" id="KW-1133">Transmembrane helix</keyword>
<dbReference type="PATRIC" id="fig|1094466.5.peg.1880"/>
<feature type="transmembrane region" description="Helical" evidence="1">
    <location>
        <begin position="12"/>
        <end position="34"/>
    </location>
</feature>
<proteinExistence type="predicted"/>
<dbReference type="KEGG" id="fin:KQS_09565"/>
<dbReference type="PROSITE" id="PS51257">
    <property type="entry name" value="PROKAR_LIPOPROTEIN"/>
    <property type="match status" value="1"/>
</dbReference>
<dbReference type="OrthoDB" id="672524at2"/>
<dbReference type="STRING" id="1094466.KQS_09565"/>
<evidence type="ECO:0000256" key="1">
    <source>
        <dbReference type="SAM" id="Phobius"/>
    </source>
</evidence>
<evidence type="ECO:0000313" key="3">
    <source>
        <dbReference type="Proteomes" id="UP000007599"/>
    </source>
</evidence>
<evidence type="ECO:0008006" key="4">
    <source>
        <dbReference type="Google" id="ProtNLM"/>
    </source>
</evidence>
<accession>H8XUR8</accession>
<gene>
    <name evidence="2" type="ordered locus">KQS_09565</name>
</gene>
<name>H8XUR8_FLAIG</name>
<dbReference type="AlphaFoldDB" id="H8XUR8"/>
<dbReference type="eggNOG" id="ENOG5031DC5">
    <property type="taxonomic scope" value="Bacteria"/>
</dbReference>
<dbReference type="HOGENOM" id="CLU_129317_0_0_10"/>